<protein>
    <recommendedName>
        <fullName evidence="7">TonB C-terminal domain-containing protein</fullName>
    </recommendedName>
</protein>
<dbReference type="SUPFAM" id="SSF74653">
    <property type="entry name" value="TolA/TonB C-terminal domain"/>
    <property type="match status" value="1"/>
</dbReference>
<keyword evidence="2 6" id="KW-0812">Transmembrane</keyword>
<evidence type="ECO:0000256" key="1">
    <source>
        <dbReference type="ARBA" id="ARBA00004167"/>
    </source>
</evidence>
<evidence type="ECO:0000313" key="8">
    <source>
        <dbReference type="EMBL" id="GAB1583175.1"/>
    </source>
</evidence>
<dbReference type="Proteomes" id="UP001628091">
    <property type="component" value="Unassembled WGS sequence"/>
</dbReference>
<proteinExistence type="predicted"/>
<evidence type="ECO:0000259" key="7">
    <source>
        <dbReference type="PROSITE" id="PS52015"/>
    </source>
</evidence>
<dbReference type="RefSeq" id="WP_407865669.1">
    <property type="nucleotide sequence ID" value="NZ_BAAFZP010000001.1"/>
</dbReference>
<evidence type="ECO:0000256" key="4">
    <source>
        <dbReference type="ARBA" id="ARBA00023136"/>
    </source>
</evidence>
<dbReference type="NCBIfam" id="TIGR01352">
    <property type="entry name" value="tonB_Cterm"/>
    <property type="match status" value="1"/>
</dbReference>
<feature type="domain" description="TonB C-terminal" evidence="7">
    <location>
        <begin position="224"/>
        <end position="310"/>
    </location>
</feature>
<feature type="region of interest" description="Disordered" evidence="5">
    <location>
        <begin position="90"/>
        <end position="224"/>
    </location>
</feature>
<dbReference type="Pfam" id="PF13103">
    <property type="entry name" value="TonB_2"/>
    <property type="match status" value="1"/>
</dbReference>
<name>A0ABQ0H2M2_9HYPH</name>
<gene>
    <name evidence="8" type="ORF">PPNSA23_31180</name>
</gene>
<feature type="compositionally biased region" description="Polar residues" evidence="5">
    <location>
        <begin position="213"/>
        <end position="224"/>
    </location>
</feature>
<keyword evidence="4 6" id="KW-0472">Membrane</keyword>
<dbReference type="EMBL" id="BAAFZP010000001">
    <property type="protein sequence ID" value="GAB1583175.1"/>
    <property type="molecule type" value="Genomic_DNA"/>
</dbReference>
<dbReference type="PROSITE" id="PS52015">
    <property type="entry name" value="TONB_CTD"/>
    <property type="match status" value="1"/>
</dbReference>
<dbReference type="Gene3D" id="3.30.1150.10">
    <property type="match status" value="1"/>
</dbReference>
<evidence type="ECO:0000313" key="9">
    <source>
        <dbReference type="Proteomes" id="UP001628091"/>
    </source>
</evidence>
<comment type="subcellular location">
    <subcellularLocation>
        <location evidence="1">Membrane</location>
        <topology evidence="1">Single-pass membrane protein</topology>
    </subcellularLocation>
</comment>
<keyword evidence="9" id="KW-1185">Reference proteome</keyword>
<keyword evidence="3 6" id="KW-1133">Transmembrane helix</keyword>
<accession>A0ABQ0H2M2</accession>
<comment type="caution">
    <text evidence="8">The sequence shown here is derived from an EMBL/GenBank/DDBJ whole genome shotgun (WGS) entry which is preliminary data.</text>
</comment>
<dbReference type="InterPro" id="IPR006260">
    <property type="entry name" value="TonB/TolA_C"/>
</dbReference>
<organism evidence="8 9">
    <name type="scientific">Phyllobacterium phragmitis</name>
    <dbReference type="NCBI Taxonomy" id="2670329"/>
    <lineage>
        <taxon>Bacteria</taxon>
        <taxon>Pseudomonadati</taxon>
        <taxon>Pseudomonadota</taxon>
        <taxon>Alphaproteobacteria</taxon>
        <taxon>Hyphomicrobiales</taxon>
        <taxon>Phyllobacteriaceae</taxon>
        <taxon>Phyllobacterium</taxon>
    </lineage>
</organism>
<feature type="compositionally biased region" description="Acidic residues" evidence="5">
    <location>
        <begin position="104"/>
        <end position="140"/>
    </location>
</feature>
<evidence type="ECO:0000256" key="3">
    <source>
        <dbReference type="ARBA" id="ARBA00022989"/>
    </source>
</evidence>
<feature type="region of interest" description="Disordered" evidence="5">
    <location>
        <begin position="1"/>
        <end position="22"/>
    </location>
</feature>
<evidence type="ECO:0000256" key="5">
    <source>
        <dbReference type="SAM" id="MobiDB-lite"/>
    </source>
</evidence>
<feature type="transmembrane region" description="Helical" evidence="6">
    <location>
        <begin position="31"/>
        <end position="52"/>
    </location>
</feature>
<evidence type="ECO:0000256" key="6">
    <source>
        <dbReference type="SAM" id="Phobius"/>
    </source>
</evidence>
<feature type="compositionally biased region" description="Basic and acidic residues" evidence="5">
    <location>
        <begin position="145"/>
        <end position="188"/>
    </location>
</feature>
<dbReference type="InterPro" id="IPR037682">
    <property type="entry name" value="TonB_C"/>
</dbReference>
<evidence type="ECO:0000256" key="2">
    <source>
        <dbReference type="ARBA" id="ARBA00022692"/>
    </source>
</evidence>
<reference evidence="8 9" key="1">
    <citation type="submission" date="2024-10" db="EMBL/GenBank/DDBJ databases">
        <title>Isolation, draft genome sequencing and identification of Phyllobacterium sp. NSA23, isolated from leaf soil.</title>
        <authorList>
            <person name="Akita H."/>
        </authorList>
    </citation>
    <scope>NUCLEOTIDE SEQUENCE [LARGE SCALE GENOMIC DNA]</scope>
    <source>
        <strain evidence="8 9">NSA23</strain>
    </source>
</reference>
<sequence length="310" mass="33526">MTRSPQPELPQDHPPVQAHSADLQRTGWRDVALWGGAGIVMLVAHAAGAYAIHQLQPPVQPDGSPPPAIMMELAPEPIAPAVEEAALVPEVQTEEAPEQPIEPEQAEAAEPVEEVQPETPPEEVAETEPVEEVEQPEEPVPDVVEAEKPDVVVPKPVEKPKVAETPKPKREKPKVVEKAEPKKVEKPRPTKKAAAPQVDARSGPKVAADRNSDTSGSPGVNSNRWQAKVQAHLNRQRRYLERRSPGVKGTVRLTFSIDPSGNVLSARASSGNSALDQLAEEMVRRASPLPAPPAAIARSRMSLTIPIRFR</sequence>